<feature type="compositionally biased region" description="Polar residues" evidence="1">
    <location>
        <begin position="279"/>
        <end position="295"/>
    </location>
</feature>
<feature type="region of interest" description="Disordered" evidence="1">
    <location>
        <begin position="200"/>
        <end position="382"/>
    </location>
</feature>
<evidence type="ECO:0000256" key="1">
    <source>
        <dbReference type="SAM" id="MobiDB-lite"/>
    </source>
</evidence>
<accession>A0A9P6QHK5</accession>
<keyword evidence="3" id="KW-1185">Reference proteome</keyword>
<dbReference type="Proteomes" id="UP000807716">
    <property type="component" value="Unassembled WGS sequence"/>
</dbReference>
<feature type="compositionally biased region" description="Low complexity" evidence="1">
    <location>
        <begin position="301"/>
        <end position="347"/>
    </location>
</feature>
<evidence type="ECO:0008006" key="4">
    <source>
        <dbReference type="Google" id="ProtNLM"/>
    </source>
</evidence>
<organism evidence="2 3">
    <name type="scientific">Actinomortierella ambigua</name>
    <dbReference type="NCBI Taxonomy" id="1343610"/>
    <lineage>
        <taxon>Eukaryota</taxon>
        <taxon>Fungi</taxon>
        <taxon>Fungi incertae sedis</taxon>
        <taxon>Mucoromycota</taxon>
        <taxon>Mortierellomycotina</taxon>
        <taxon>Mortierellomycetes</taxon>
        <taxon>Mortierellales</taxon>
        <taxon>Mortierellaceae</taxon>
        <taxon>Actinomortierella</taxon>
    </lineage>
</organism>
<evidence type="ECO:0000313" key="2">
    <source>
        <dbReference type="EMBL" id="KAG0266377.1"/>
    </source>
</evidence>
<gene>
    <name evidence="2" type="ORF">DFQ27_009818</name>
</gene>
<dbReference type="EMBL" id="JAAAJB010000095">
    <property type="protein sequence ID" value="KAG0266377.1"/>
    <property type="molecule type" value="Genomic_DNA"/>
</dbReference>
<proteinExistence type="predicted"/>
<dbReference type="AlphaFoldDB" id="A0A9P6QHK5"/>
<feature type="compositionally biased region" description="Low complexity" evidence="1">
    <location>
        <begin position="200"/>
        <end position="214"/>
    </location>
</feature>
<evidence type="ECO:0000313" key="3">
    <source>
        <dbReference type="Proteomes" id="UP000807716"/>
    </source>
</evidence>
<name>A0A9P6QHK5_9FUNG</name>
<feature type="region of interest" description="Disordered" evidence="1">
    <location>
        <begin position="649"/>
        <end position="688"/>
    </location>
</feature>
<feature type="compositionally biased region" description="Polar residues" evidence="1">
    <location>
        <begin position="250"/>
        <end position="265"/>
    </location>
</feature>
<comment type="caution">
    <text evidence="2">The sequence shown here is derived from an EMBL/GenBank/DDBJ whole genome shotgun (WGS) entry which is preliminary data.</text>
</comment>
<protein>
    <recommendedName>
        <fullName evidence="4">FERM domain-containing protein</fullName>
    </recommendedName>
</protein>
<reference evidence="2" key="1">
    <citation type="journal article" date="2020" name="Fungal Divers.">
        <title>Resolving the Mortierellaceae phylogeny through synthesis of multi-gene phylogenetics and phylogenomics.</title>
        <authorList>
            <person name="Vandepol N."/>
            <person name="Liber J."/>
            <person name="Desiro A."/>
            <person name="Na H."/>
            <person name="Kennedy M."/>
            <person name="Barry K."/>
            <person name="Grigoriev I.V."/>
            <person name="Miller A.N."/>
            <person name="O'Donnell K."/>
            <person name="Stajich J.E."/>
            <person name="Bonito G."/>
        </authorList>
    </citation>
    <scope>NUCLEOTIDE SEQUENCE</scope>
    <source>
        <strain evidence="2">BC1065</strain>
    </source>
</reference>
<dbReference type="OrthoDB" id="2428204at2759"/>
<sequence length="860" mass="95861">MGALIKIVTHVDGRRLERVFEFDPLSTCRSAVEKVCDALTIPCEWTFAMFSRKHRGWIHDKTKMEDIVFKGHKILEMRHKTPAFFEAPLVAPLEPSKSFLRDSTSILKGSASPIDHHRLFNLIFRSGEDEQWLSKFKKGAICLSIVLFNHENKILLSPNGLLPTLQMATIEEVDYYNFDSDSGDFAWMVKTALGWGVDADSSSSSSSASLASDSPVKKRTSSLRRALSRSPSRSRSRSRHGSQIQEEEAQSASGRPSITDTNNIHSAKEPPPPPLEIYSSASLQTIHSPPRTTLAWSPRPRGSSNSSSIISTTTNNNINNNRSRSGSVQKTSSNSTTTVTSNTSISNGTRHGHQEGVKVIHQSPQSTIPPPPASPKFSRSIHDQHTSLAAALSAAPSAIPPALLPNSFPDRTKDYKHENALRQAFVATMQQAQDKLGLVEPLTMVYDKMYELQQVDIKTVVVMQHIPETDKDQVAAALIQLGSFRWRHADSFSHSFYSGKEEFWTDFSSTYENYKAPVLSSGLYVGLFHTESHLSGLRILVPKHRRNMIPLAKIRDDAELSDSEWEWIQSTSTEPDADMLARRCSVPKDDPMHHLKVEFARAAAKLAKQTKVQWMPGDLYTDDTLRLYTAHTITTPPLSAAVTITEQQQQQQEKSCTISFSDPPSATNGGRTPRSDADFTNTVGTGDGTRETMTTTMATGRTTGGVDRRQNRFIALNTDTLWRDPMFHMNESQLRLARSTEVRIILYVKPTRLATDRRAVFNEQYLEYHPYQIFDATHHLVYNPVVYQSLRKAMRQLTKHALAVEARLASSVLARQEEESTESTAITAPTATMTTASATASTTTLSLRWLTSTSKETLVI</sequence>
<feature type="compositionally biased region" description="Polar residues" evidence="1">
    <location>
        <begin position="653"/>
        <end position="670"/>
    </location>
</feature>